<dbReference type="InterPro" id="IPR025698">
    <property type="entry name" value="2TM_dom"/>
</dbReference>
<dbReference type="EMBL" id="CZRL01000104">
    <property type="protein sequence ID" value="CUS54451.1"/>
    <property type="molecule type" value="Genomic_DNA"/>
</dbReference>
<sequence length="110" mass="13034">MSVFADHRNYIPGRLLFPKHLLLYGSLTLLMLIAELIGGNWWHFWPMMAWTVLLAIHYFIASSLAIDEDWAAEKSTDVRTRSYDFDHIYNIDKRFQQGHDSVTHPEERKR</sequence>
<keyword evidence="1" id="KW-0472">Membrane</keyword>
<feature type="transmembrane region" description="Helical" evidence="1">
    <location>
        <begin position="48"/>
        <end position="66"/>
    </location>
</feature>
<dbReference type="AlphaFoldDB" id="A0A160TVW6"/>
<proteinExistence type="predicted"/>
<name>A0A160TVW6_9ZZZZ</name>
<protein>
    <recommendedName>
        <fullName evidence="2">2TM domain-containing protein</fullName>
    </recommendedName>
</protein>
<organism evidence="3">
    <name type="scientific">hydrothermal vent metagenome</name>
    <dbReference type="NCBI Taxonomy" id="652676"/>
    <lineage>
        <taxon>unclassified sequences</taxon>
        <taxon>metagenomes</taxon>
        <taxon>ecological metagenomes</taxon>
    </lineage>
</organism>
<evidence type="ECO:0000259" key="2">
    <source>
        <dbReference type="Pfam" id="PF13239"/>
    </source>
</evidence>
<keyword evidence="1" id="KW-0812">Transmembrane</keyword>
<feature type="transmembrane region" description="Helical" evidence="1">
    <location>
        <begin position="21"/>
        <end position="42"/>
    </location>
</feature>
<accession>A0A160TVW6</accession>
<dbReference type="Pfam" id="PF13239">
    <property type="entry name" value="2TM"/>
    <property type="match status" value="1"/>
</dbReference>
<evidence type="ECO:0000256" key="1">
    <source>
        <dbReference type="SAM" id="Phobius"/>
    </source>
</evidence>
<gene>
    <name evidence="3" type="ORF">MGWOODY_XGa786</name>
</gene>
<evidence type="ECO:0000313" key="3">
    <source>
        <dbReference type="EMBL" id="CUS54451.1"/>
    </source>
</evidence>
<keyword evidence="1" id="KW-1133">Transmembrane helix</keyword>
<feature type="domain" description="2TM" evidence="2">
    <location>
        <begin position="17"/>
        <end position="62"/>
    </location>
</feature>
<reference evidence="3" key="1">
    <citation type="submission" date="2015-10" db="EMBL/GenBank/DDBJ databases">
        <authorList>
            <person name="Gilbert D.G."/>
        </authorList>
    </citation>
    <scope>NUCLEOTIDE SEQUENCE</scope>
</reference>